<dbReference type="STRING" id="549789.NIES30_24915"/>
<keyword evidence="3" id="KW-1185">Reference proteome</keyword>
<keyword evidence="1" id="KW-0472">Membrane</keyword>
<evidence type="ECO:0000256" key="1">
    <source>
        <dbReference type="SAM" id="Phobius"/>
    </source>
</evidence>
<feature type="transmembrane region" description="Helical" evidence="1">
    <location>
        <begin position="12"/>
        <end position="32"/>
    </location>
</feature>
<sequence>MNKLLRSLDLGILAIIALISISLTIVDFFKFGEQNTNYPFITLFLLSTIALHLIVAYFLQQDFHGNTLSLLQRISEEVNVTDFRVFSDSVELETYLAKRMLEAKNSICDLSWKAKISEGFSASSRQVAHAYMDKCIAEASDRIAYREIFMFNDSRRIDKLERRLKENKSGYSCRYFKENSSIPRLQFVIVDDEEVLFFASSPYSPLCAIRNQELCRVFRSYYETTWNSAIPIKDGLRMDGKQISLIRNLRKNI</sequence>
<name>A0A1U7IY38_9CYAN</name>
<evidence type="ECO:0000313" key="2">
    <source>
        <dbReference type="EMBL" id="OKH43455.1"/>
    </source>
</evidence>
<keyword evidence="1" id="KW-0812">Transmembrane</keyword>
<accession>A0A1U7IY38</accession>
<dbReference type="Proteomes" id="UP000185557">
    <property type="component" value="Unassembled WGS sequence"/>
</dbReference>
<protein>
    <submittedName>
        <fullName evidence="2">Uncharacterized protein</fullName>
    </submittedName>
</protein>
<comment type="caution">
    <text evidence="2">The sequence shown here is derived from an EMBL/GenBank/DDBJ whole genome shotgun (WGS) entry which is preliminary data.</text>
</comment>
<reference evidence="2 3" key="1">
    <citation type="submission" date="2016-11" db="EMBL/GenBank/DDBJ databases">
        <title>Draft Genome Sequences of Nine Cyanobacterial Strains from Diverse Habitats.</title>
        <authorList>
            <person name="Zhu T."/>
            <person name="Hou S."/>
            <person name="Lu X."/>
            <person name="Hess W.R."/>
        </authorList>
    </citation>
    <scope>NUCLEOTIDE SEQUENCE [LARGE SCALE GENOMIC DNA]</scope>
    <source>
        <strain evidence="2 3">NIES-30</strain>
    </source>
</reference>
<gene>
    <name evidence="2" type="ORF">NIES30_24915</name>
</gene>
<dbReference type="EMBL" id="MRCG01000033">
    <property type="protein sequence ID" value="OKH43455.1"/>
    <property type="molecule type" value="Genomic_DNA"/>
</dbReference>
<proteinExistence type="predicted"/>
<feature type="transmembrane region" description="Helical" evidence="1">
    <location>
        <begin position="38"/>
        <end position="59"/>
    </location>
</feature>
<evidence type="ECO:0000313" key="3">
    <source>
        <dbReference type="Proteomes" id="UP000185557"/>
    </source>
</evidence>
<keyword evidence="1" id="KW-1133">Transmembrane helix</keyword>
<dbReference type="AlphaFoldDB" id="A0A1U7IY38"/>
<organism evidence="2 3">
    <name type="scientific">Phormidium tenue NIES-30</name>
    <dbReference type="NCBI Taxonomy" id="549789"/>
    <lineage>
        <taxon>Bacteria</taxon>
        <taxon>Bacillati</taxon>
        <taxon>Cyanobacteriota</taxon>
        <taxon>Cyanophyceae</taxon>
        <taxon>Oscillatoriophycideae</taxon>
        <taxon>Oscillatoriales</taxon>
        <taxon>Oscillatoriaceae</taxon>
        <taxon>Phormidium</taxon>
    </lineage>
</organism>
<dbReference type="RefSeq" id="WP_073611159.1">
    <property type="nucleotide sequence ID" value="NZ_MRCG01000033.1"/>
</dbReference>